<proteinExistence type="predicted"/>
<accession>A0A1W1HHC4</accession>
<dbReference type="STRING" id="1246637.MTBBW1_420047"/>
<sequence length="174" mass="19236">MEISNASKHSIQQYKAEKHSASASIVSNNMKNSSSSELNVMFSKFKAKITFESFEGFNKQNSVFQETLSDKLLKAGKDILSPDSQESTNLFGDDGYWGVNKTSQRISEFVLKGAGEDIERLKAGREGMLQGFKDAEKAWGGKLPDISYETMEKSLEAIDEKIRELGGSVVDFSA</sequence>
<evidence type="ECO:0000313" key="1">
    <source>
        <dbReference type="EMBL" id="SLM31782.1"/>
    </source>
</evidence>
<evidence type="ECO:0008006" key="3">
    <source>
        <dbReference type="Google" id="ProtNLM"/>
    </source>
</evidence>
<dbReference type="RefSeq" id="WP_080800883.1">
    <property type="nucleotide sequence ID" value="NZ_LT828541.1"/>
</dbReference>
<dbReference type="EMBL" id="FWEV01000284">
    <property type="protein sequence ID" value="SLM31782.1"/>
    <property type="molecule type" value="Genomic_DNA"/>
</dbReference>
<gene>
    <name evidence="1" type="ORF">MTBBW1_420047</name>
</gene>
<reference evidence="1 2" key="1">
    <citation type="submission" date="2017-03" db="EMBL/GenBank/DDBJ databases">
        <authorList>
            <person name="Afonso C.L."/>
            <person name="Miller P.J."/>
            <person name="Scott M.A."/>
            <person name="Spackman E."/>
            <person name="Goraichik I."/>
            <person name="Dimitrov K.M."/>
            <person name="Suarez D.L."/>
            <person name="Swayne D.E."/>
        </authorList>
    </citation>
    <scope>NUCLEOTIDE SEQUENCE [LARGE SCALE GENOMIC DNA]</scope>
    <source>
        <strain evidence="1">PRJEB14757</strain>
    </source>
</reference>
<organism evidence="1 2">
    <name type="scientific">Desulfamplus magnetovallimortis</name>
    <dbReference type="NCBI Taxonomy" id="1246637"/>
    <lineage>
        <taxon>Bacteria</taxon>
        <taxon>Pseudomonadati</taxon>
        <taxon>Thermodesulfobacteriota</taxon>
        <taxon>Desulfobacteria</taxon>
        <taxon>Desulfobacterales</taxon>
        <taxon>Desulfobacteraceae</taxon>
        <taxon>Desulfamplus</taxon>
    </lineage>
</organism>
<keyword evidence="2" id="KW-1185">Reference proteome</keyword>
<dbReference type="AlphaFoldDB" id="A0A1W1HHC4"/>
<protein>
    <recommendedName>
        <fullName evidence="3">Hydrogenase-4 component G</fullName>
    </recommendedName>
</protein>
<dbReference type="Proteomes" id="UP000191931">
    <property type="component" value="Unassembled WGS sequence"/>
</dbReference>
<name>A0A1W1HHC4_9BACT</name>
<evidence type="ECO:0000313" key="2">
    <source>
        <dbReference type="Proteomes" id="UP000191931"/>
    </source>
</evidence>